<reference evidence="1 2" key="1">
    <citation type="submission" date="2018-06" db="EMBL/GenBank/DDBJ databases">
        <authorList>
            <consortium name="Pathogen Informatics"/>
            <person name="Doyle S."/>
        </authorList>
    </citation>
    <scope>NUCLEOTIDE SEQUENCE [LARGE SCALE GENOMIC DNA]</scope>
    <source>
        <strain evidence="1 2">NCTC13337</strain>
    </source>
</reference>
<gene>
    <name evidence="1" type="ORF">NCTC13337_00491</name>
</gene>
<dbReference type="AlphaFoldDB" id="A0A380MNW7"/>
<evidence type="ECO:0000313" key="1">
    <source>
        <dbReference type="EMBL" id="SUO93958.1"/>
    </source>
</evidence>
<dbReference type="SUPFAM" id="SSF51412">
    <property type="entry name" value="Inosine monophosphate dehydrogenase (IMPDH)"/>
    <property type="match status" value="1"/>
</dbReference>
<protein>
    <submittedName>
        <fullName evidence="1">Nitronate monooxygenase</fullName>
    </submittedName>
</protein>
<dbReference type="GO" id="GO:0004497">
    <property type="term" value="F:monooxygenase activity"/>
    <property type="evidence" value="ECO:0007669"/>
    <property type="project" value="UniProtKB-KW"/>
</dbReference>
<dbReference type="Gene3D" id="3.20.20.70">
    <property type="entry name" value="Aldolase class I"/>
    <property type="match status" value="1"/>
</dbReference>
<organism evidence="1 2">
    <name type="scientific">Suttonella ornithocola</name>
    <dbReference type="NCBI Taxonomy" id="279832"/>
    <lineage>
        <taxon>Bacteria</taxon>
        <taxon>Pseudomonadati</taxon>
        <taxon>Pseudomonadota</taxon>
        <taxon>Gammaproteobacteria</taxon>
        <taxon>Cardiobacteriales</taxon>
        <taxon>Cardiobacteriaceae</taxon>
        <taxon>Suttonella</taxon>
    </lineage>
</organism>
<dbReference type="EMBL" id="UHIC01000001">
    <property type="protein sequence ID" value="SUO93958.1"/>
    <property type="molecule type" value="Genomic_DNA"/>
</dbReference>
<evidence type="ECO:0000313" key="2">
    <source>
        <dbReference type="Proteomes" id="UP000254601"/>
    </source>
</evidence>
<name>A0A380MNW7_9GAMM</name>
<keyword evidence="2" id="KW-1185">Reference proteome</keyword>
<dbReference type="Proteomes" id="UP000254601">
    <property type="component" value="Unassembled WGS sequence"/>
</dbReference>
<proteinExistence type="predicted"/>
<keyword evidence="1" id="KW-0560">Oxidoreductase</keyword>
<dbReference type="RefSeq" id="WP_115305846.1">
    <property type="nucleotide sequence ID" value="NZ_LWHB01000010.1"/>
</dbReference>
<sequence>MAGGTTTIELVVAVSEAGGLGSLAAGLLSPEQGRNYTHKMSTWLSSLYIQQ</sequence>
<keyword evidence="1" id="KW-0503">Monooxygenase</keyword>
<dbReference type="Pfam" id="PF03060">
    <property type="entry name" value="NMO"/>
    <property type="match status" value="1"/>
</dbReference>
<dbReference type="InterPro" id="IPR013785">
    <property type="entry name" value="Aldolase_TIM"/>
</dbReference>
<accession>A0A380MNW7</accession>